<dbReference type="Proteomes" id="UP001250214">
    <property type="component" value="Unassembled WGS sequence"/>
</dbReference>
<reference evidence="2" key="1">
    <citation type="submission" date="2023-07" db="EMBL/GenBank/DDBJ databases">
        <title>Novel species in the genus Lipingzhangella isolated from Sambhar Salt Lake.</title>
        <authorList>
            <person name="Jiya N."/>
            <person name="Kajale S."/>
            <person name="Sharma A."/>
        </authorList>
    </citation>
    <scope>NUCLEOTIDE SEQUENCE [LARGE SCALE GENOMIC DNA]</scope>
    <source>
        <strain evidence="2">LS1_29</strain>
    </source>
</reference>
<name>A0ABU2H0R7_9ACTN</name>
<organism evidence="1 2">
    <name type="scientific">Lipingzhangella rawalii</name>
    <dbReference type="NCBI Taxonomy" id="2055835"/>
    <lineage>
        <taxon>Bacteria</taxon>
        <taxon>Bacillati</taxon>
        <taxon>Actinomycetota</taxon>
        <taxon>Actinomycetes</taxon>
        <taxon>Streptosporangiales</taxon>
        <taxon>Nocardiopsidaceae</taxon>
        <taxon>Lipingzhangella</taxon>
    </lineage>
</organism>
<proteinExistence type="predicted"/>
<comment type="caution">
    <text evidence="1">The sequence shown here is derived from an EMBL/GenBank/DDBJ whole genome shotgun (WGS) entry which is preliminary data.</text>
</comment>
<protein>
    <submittedName>
        <fullName evidence="1">Uncharacterized protein</fullName>
    </submittedName>
</protein>
<evidence type="ECO:0000313" key="2">
    <source>
        <dbReference type="Proteomes" id="UP001250214"/>
    </source>
</evidence>
<dbReference type="EMBL" id="JAVLVT010000001">
    <property type="protein sequence ID" value="MDS1268896.1"/>
    <property type="molecule type" value="Genomic_DNA"/>
</dbReference>
<gene>
    <name evidence="1" type="ORF">RIF23_01155</name>
</gene>
<sequence>MRILGSGDHYQTELLQGGTVVEHGVTVLDSEGEQRFAPLADWAQRAANVDGRPTVWRASQGGRVVAEGLRHPEPFD</sequence>
<keyword evidence="2" id="KW-1185">Reference proteome</keyword>
<accession>A0ABU2H0R7</accession>
<evidence type="ECO:0000313" key="1">
    <source>
        <dbReference type="EMBL" id="MDS1268896.1"/>
    </source>
</evidence>
<dbReference type="RefSeq" id="WP_310910406.1">
    <property type="nucleotide sequence ID" value="NZ_JAVLVT010000001.1"/>
</dbReference>